<dbReference type="EMBL" id="LT669839">
    <property type="protein sequence ID" value="SHD77306.1"/>
    <property type="molecule type" value="Genomic_DNA"/>
</dbReference>
<dbReference type="CDD" id="cd01556">
    <property type="entry name" value="EPSP_synthase"/>
    <property type="match status" value="1"/>
</dbReference>
<dbReference type="Gene3D" id="3.65.10.10">
    <property type="entry name" value="Enolpyruvate transferase domain"/>
    <property type="match status" value="2"/>
</dbReference>
<organism evidence="11 12">
    <name type="scientific">[Clostridium] ultunense Esp</name>
    <dbReference type="NCBI Taxonomy" id="1288971"/>
    <lineage>
        <taxon>Bacteria</taxon>
        <taxon>Bacillati</taxon>
        <taxon>Bacillota</taxon>
        <taxon>Tissierellia</taxon>
        <taxon>Tissierellales</taxon>
        <taxon>Tepidimicrobiaceae</taxon>
        <taxon>Schnuerera</taxon>
    </lineage>
</organism>
<feature type="binding site" evidence="9">
    <location>
        <position position="20"/>
    </location>
    <ligand>
        <name>phosphoenolpyruvate</name>
        <dbReference type="ChEBI" id="CHEBI:58702"/>
    </ligand>
</feature>
<feature type="domain" description="Enolpyruvate transferase" evidence="10">
    <location>
        <begin position="7"/>
        <end position="421"/>
    </location>
</feature>
<evidence type="ECO:0000256" key="9">
    <source>
        <dbReference type="HAMAP-Rule" id="MF_00210"/>
    </source>
</evidence>
<dbReference type="InterPro" id="IPR013792">
    <property type="entry name" value="RNA3'P_cycl/enolpyr_Trfase_a/b"/>
</dbReference>
<keyword evidence="12" id="KW-1185">Reference proteome</keyword>
<reference evidence="11 12" key="1">
    <citation type="submission" date="2016-11" db="EMBL/GenBank/DDBJ databases">
        <authorList>
            <person name="Manzoor S."/>
        </authorList>
    </citation>
    <scope>NUCLEOTIDE SEQUENCE [LARGE SCALE GENOMIC DNA]</scope>
    <source>
        <strain evidence="11">Clostridium ultunense strain Esp</strain>
    </source>
</reference>
<dbReference type="InterPro" id="IPR036968">
    <property type="entry name" value="Enolpyruvate_Tfrase_sf"/>
</dbReference>
<comment type="catalytic activity">
    <reaction evidence="8">
        <text>3-phosphoshikimate + phosphoenolpyruvate = 5-O-(1-carboxyvinyl)-3-phosphoshikimate + phosphate</text>
        <dbReference type="Rhea" id="RHEA:21256"/>
        <dbReference type="ChEBI" id="CHEBI:43474"/>
        <dbReference type="ChEBI" id="CHEBI:57701"/>
        <dbReference type="ChEBI" id="CHEBI:58702"/>
        <dbReference type="ChEBI" id="CHEBI:145989"/>
        <dbReference type="EC" id="2.5.1.19"/>
    </reaction>
    <physiologicalReaction direction="left-to-right" evidence="8">
        <dbReference type="Rhea" id="RHEA:21257"/>
    </physiologicalReaction>
</comment>
<sequence length="426" mass="46711">MIIRGKVDRLIGEIIVPGDKSISHRSIMIGSIAEGDTLISGILMSEDVKRTVEAFKKMGVNIKEEGDKVYIEGVGIKGLKRPNSIIDCGNSGTTMRLLSGILVGQEFSAILIGDESLTYRPMDRIIIPLREMGAFIQGKEDRYPPLVTKSVDKLKGINYKLPVASAQVKSAILLATLYAEGQTRIIERRVTRDHTERMLNYLGYPVVNKKGQIYVNPKGTLTGKNVYIPGDISSAAYFIVAAILIKGSNIVIKNVGINPTRTGIIKVLKKMGANIRVCNRKYINNEPVADVQVKYSKLKGTLIDGDIVGTLIDEIPIIAVAASLAEGTTIIEGAEELKYKESNRIVAISKELKKMGANVREQLDGMIIEGKSYLEPANLNSYNDHRIAMALSIAALRAEGESKIKGHECVNISYPNFYDTLFKLLS</sequence>
<dbReference type="GO" id="GO:0009423">
    <property type="term" value="P:chorismate biosynthetic process"/>
    <property type="evidence" value="ECO:0007669"/>
    <property type="project" value="UniProtKB-UniRule"/>
</dbReference>
<feature type="binding site" evidence="9">
    <location>
        <position position="313"/>
    </location>
    <ligand>
        <name>3-phosphoshikimate</name>
        <dbReference type="ChEBI" id="CHEBI:145989"/>
    </ligand>
</feature>
<dbReference type="PANTHER" id="PTHR21090">
    <property type="entry name" value="AROM/DEHYDROQUINATE SYNTHASE"/>
    <property type="match status" value="1"/>
</dbReference>
<dbReference type="PIRSF" id="PIRSF000505">
    <property type="entry name" value="EPSPS"/>
    <property type="match status" value="1"/>
</dbReference>
<comment type="subcellular location">
    <subcellularLocation>
        <location evidence="9">Cytoplasm</location>
    </subcellularLocation>
</comment>
<feature type="active site" description="Proton acceptor" evidence="9">
    <location>
        <position position="313"/>
    </location>
</feature>
<evidence type="ECO:0000256" key="6">
    <source>
        <dbReference type="ARBA" id="ARBA00022679"/>
    </source>
</evidence>
<evidence type="ECO:0000256" key="3">
    <source>
        <dbReference type="ARBA" id="ARBA00009948"/>
    </source>
</evidence>
<evidence type="ECO:0000313" key="11">
    <source>
        <dbReference type="EMBL" id="SHD77306.1"/>
    </source>
</evidence>
<keyword evidence="5 9" id="KW-0028">Amino-acid biosynthesis</keyword>
<dbReference type="InterPro" id="IPR023193">
    <property type="entry name" value="EPSP_synthase_CS"/>
</dbReference>
<feature type="binding site" evidence="9">
    <location>
        <position position="167"/>
    </location>
    <ligand>
        <name>3-phosphoshikimate</name>
        <dbReference type="ChEBI" id="CHEBI:145989"/>
    </ligand>
</feature>
<dbReference type="GO" id="GO:0008652">
    <property type="term" value="P:amino acid biosynthetic process"/>
    <property type="evidence" value="ECO:0007669"/>
    <property type="project" value="UniProtKB-KW"/>
</dbReference>
<dbReference type="GO" id="GO:0003866">
    <property type="term" value="F:3-phosphoshikimate 1-carboxyvinyltransferase activity"/>
    <property type="evidence" value="ECO:0007669"/>
    <property type="project" value="UniProtKB-UniRule"/>
</dbReference>
<dbReference type="GO" id="GO:0005737">
    <property type="term" value="C:cytoplasm"/>
    <property type="evidence" value="ECO:0007669"/>
    <property type="project" value="UniProtKB-SubCell"/>
</dbReference>
<dbReference type="NCBIfam" id="TIGR01356">
    <property type="entry name" value="aroA"/>
    <property type="match status" value="1"/>
</dbReference>
<comment type="subunit">
    <text evidence="9">Monomer.</text>
</comment>
<dbReference type="UniPathway" id="UPA00053">
    <property type="reaction ID" value="UER00089"/>
</dbReference>
<evidence type="ECO:0000313" key="12">
    <source>
        <dbReference type="Proteomes" id="UP000245423"/>
    </source>
</evidence>
<proteinExistence type="inferred from homology"/>
<comment type="pathway">
    <text evidence="2 9">Metabolic intermediate biosynthesis; chorismate biosynthesis; chorismate from D-erythrose 4-phosphate and phosphoenolpyruvate: step 6/7.</text>
</comment>
<feature type="binding site" evidence="9">
    <location>
        <position position="25"/>
    </location>
    <ligand>
        <name>3-phosphoshikimate</name>
        <dbReference type="ChEBI" id="CHEBI:145989"/>
    </ligand>
</feature>
<comment type="similarity">
    <text evidence="3 9">Belongs to the EPSP synthase family.</text>
</comment>
<evidence type="ECO:0000256" key="7">
    <source>
        <dbReference type="ARBA" id="ARBA00023141"/>
    </source>
</evidence>
<feature type="binding site" evidence="9">
    <location>
        <position position="21"/>
    </location>
    <ligand>
        <name>3-phosphoshikimate</name>
        <dbReference type="ChEBI" id="CHEBI:145989"/>
    </ligand>
</feature>
<evidence type="ECO:0000256" key="4">
    <source>
        <dbReference type="ARBA" id="ARBA00022490"/>
    </source>
</evidence>
<dbReference type="FunFam" id="3.65.10.10:FF:000005">
    <property type="entry name" value="3-phosphoshikimate 1-carboxyvinyltransferase"/>
    <property type="match status" value="1"/>
</dbReference>
<evidence type="ECO:0000259" key="10">
    <source>
        <dbReference type="Pfam" id="PF00275"/>
    </source>
</evidence>
<dbReference type="HAMAP" id="MF_00210">
    <property type="entry name" value="EPSP_synth"/>
    <property type="match status" value="1"/>
</dbReference>
<accession>A0A1M4PPA2</accession>
<evidence type="ECO:0000256" key="1">
    <source>
        <dbReference type="ARBA" id="ARBA00002174"/>
    </source>
</evidence>
<keyword evidence="6 9" id="KW-0808">Transferase</keyword>
<gene>
    <name evidence="9 11" type="primary">aroA</name>
    <name evidence="11" type="ORF">CUESP1_1947</name>
</gene>
<evidence type="ECO:0000256" key="2">
    <source>
        <dbReference type="ARBA" id="ARBA00004811"/>
    </source>
</evidence>
<dbReference type="GO" id="GO:0009073">
    <property type="term" value="P:aromatic amino acid family biosynthetic process"/>
    <property type="evidence" value="ECO:0007669"/>
    <property type="project" value="UniProtKB-KW"/>
</dbReference>
<dbReference type="InterPro" id="IPR001986">
    <property type="entry name" value="Enolpyruvate_Tfrase_dom"/>
</dbReference>
<keyword evidence="7 9" id="KW-0057">Aromatic amino acid biosynthesis</keyword>
<evidence type="ECO:0000256" key="8">
    <source>
        <dbReference type="ARBA" id="ARBA00044633"/>
    </source>
</evidence>
<feature type="binding site" evidence="9">
    <location>
        <position position="20"/>
    </location>
    <ligand>
        <name>3-phosphoshikimate</name>
        <dbReference type="ChEBI" id="CHEBI:145989"/>
    </ligand>
</feature>
<feature type="binding site" evidence="9">
    <location>
        <position position="120"/>
    </location>
    <ligand>
        <name>phosphoenolpyruvate</name>
        <dbReference type="ChEBI" id="CHEBI:58702"/>
    </ligand>
</feature>
<feature type="binding site" evidence="9">
    <location>
        <position position="340"/>
    </location>
    <ligand>
        <name>3-phosphoshikimate</name>
        <dbReference type="ChEBI" id="CHEBI:145989"/>
    </ligand>
</feature>
<dbReference type="FunFam" id="3.65.10.10:FF:000006">
    <property type="entry name" value="3-phosphoshikimate 1-carboxyvinyltransferase"/>
    <property type="match status" value="1"/>
</dbReference>
<dbReference type="PROSITE" id="PS00104">
    <property type="entry name" value="EPSP_SYNTHASE_1"/>
    <property type="match status" value="1"/>
</dbReference>
<dbReference type="AlphaFoldDB" id="A0A1M4PPA2"/>
<dbReference type="PROSITE" id="PS00885">
    <property type="entry name" value="EPSP_SYNTHASE_2"/>
    <property type="match status" value="1"/>
</dbReference>
<dbReference type="SUPFAM" id="SSF55205">
    <property type="entry name" value="EPT/RTPC-like"/>
    <property type="match status" value="1"/>
</dbReference>
<dbReference type="InterPro" id="IPR006264">
    <property type="entry name" value="EPSP_synthase"/>
</dbReference>
<dbReference type="Pfam" id="PF00275">
    <property type="entry name" value="EPSP_synthase"/>
    <property type="match status" value="1"/>
</dbReference>
<comment type="caution">
    <text evidence="9">Lacks conserved residue(s) required for the propagation of feature annotation.</text>
</comment>
<feature type="binding site" evidence="9">
    <location>
        <position position="167"/>
    </location>
    <ligand>
        <name>phosphoenolpyruvate</name>
        <dbReference type="ChEBI" id="CHEBI:58702"/>
    </ligand>
</feature>
<feature type="binding site" evidence="9">
    <location>
        <position position="165"/>
    </location>
    <ligand>
        <name>3-phosphoshikimate</name>
        <dbReference type="ChEBI" id="CHEBI:145989"/>
    </ligand>
</feature>
<protein>
    <recommendedName>
        <fullName evidence="9">3-phosphoshikimate 1-carboxyvinyltransferase</fullName>
        <ecNumber evidence="9">2.5.1.19</ecNumber>
    </recommendedName>
    <alternativeName>
        <fullName evidence="9">5-enolpyruvylshikimate-3-phosphate synthase</fullName>
        <shortName evidence="9">EPSP synthase</shortName>
        <shortName evidence="9">EPSPS</shortName>
    </alternativeName>
</protein>
<feature type="binding site" evidence="9">
    <location>
        <position position="344"/>
    </location>
    <ligand>
        <name>phosphoenolpyruvate</name>
        <dbReference type="ChEBI" id="CHEBI:58702"/>
    </ligand>
</feature>
<dbReference type="Proteomes" id="UP000245423">
    <property type="component" value="Chromosome 1"/>
</dbReference>
<comment type="function">
    <text evidence="1 9">Catalyzes the transfer of the enolpyruvyl moiety of phosphoenolpyruvate (PEP) to the 5-hydroxyl of shikimate-3-phosphate (S3P) to produce enolpyruvyl shikimate-3-phosphate and inorganic phosphate.</text>
</comment>
<keyword evidence="4 9" id="KW-0963">Cytoplasm</keyword>
<evidence type="ECO:0000256" key="5">
    <source>
        <dbReference type="ARBA" id="ARBA00022605"/>
    </source>
</evidence>
<dbReference type="PANTHER" id="PTHR21090:SF5">
    <property type="entry name" value="PENTAFUNCTIONAL AROM POLYPEPTIDE"/>
    <property type="match status" value="1"/>
</dbReference>
<dbReference type="EC" id="2.5.1.19" evidence="9"/>
<feature type="binding site" evidence="9">
    <location>
        <position position="386"/>
    </location>
    <ligand>
        <name>phosphoenolpyruvate</name>
        <dbReference type="ChEBI" id="CHEBI:58702"/>
    </ligand>
</feature>
<feature type="binding site" evidence="9">
    <location>
        <position position="92"/>
    </location>
    <ligand>
        <name>phosphoenolpyruvate</name>
        <dbReference type="ChEBI" id="CHEBI:58702"/>
    </ligand>
</feature>
<name>A0A1M4PPA2_9FIRM</name>